<gene>
    <name evidence="1" type="ORF">ONZ51_g6425</name>
</gene>
<evidence type="ECO:0000313" key="1">
    <source>
        <dbReference type="EMBL" id="KAJ8480797.1"/>
    </source>
</evidence>
<keyword evidence="2" id="KW-1185">Reference proteome</keyword>
<organism evidence="1 2">
    <name type="scientific">Trametes cubensis</name>
    <dbReference type="NCBI Taxonomy" id="1111947"/>
    <lineage>
        <taxon>Eukaryota</taxon>
        <taxon>Fungi</taxon>
        <taxon>Dikarya</taxon>
        <taxon>Basidiomycota</taxon>
        <taxon>Agaricomycotina</taxon>
        <taxon>Agaricomycetes</taxon>
        <taxon>Polyporales</taxon>
        <taxon>Polyporaceae</taxon>
        <taxon>Trametes</taxon>
    </lineage>
</organism>
<dbReference type="AlphaFoldDB" id="A0AAD7TS41"/>
<protein>
    <submittedName>
        <fullName evidence="1">Uncharacterized protein</fullName>
    </submittedName>
</protein>
<comment type="caution">
    <text evidence="1">The sequence shown here is derived from an EMBL/GenBank/DDBJ whole genome shotgun (WGS) entry which is preliminary data.</text>
</comment>
<name>A0AAD7TS41_9APHY</name>
<reference evidence="1" key="1">
    <citation type="submission" date="2022-11" db="EMBL/GenBank/DDBJ databases">
        <title>Genome Sequence of Cubamyces cubensis.</title>
        <authorList>
            <person name="Buettner E."/>
        </authorList>
    </citation>
    <scope>NUCLEOTIDE SEQUENCE</scope>
    <source>
        <strain evidence="1">MPL-01</strain>
    </source>
</reference>
<proteinExistence type="predicted"/>
<dbReference type="EMBL" id="JAPEVG010000154">
    <property type="protein sequence ID" value="KAJ8480797.1"/>
    <property type="molecule type" value="Genomic_DNA"/>
</dbReference>
<accession>A0AAD7TS41</accession>
<dbReference type="Proteomes" id="UP001215151">
    <property type="component" value="Unassembled WGS sequence"/>
</dbReference>
<evidence type="ECO:0000313" key="2">
    <source>
        <dbReference type="Proteomes" id="UP001215151"/>
    </source>
</evidence>
<sequence length="457" mass="51002">MCYIQPQSAGKERGKHAIGSLYTPDGREQRPIYFAFVHPPPYLDVTAQLTIDYLWDDIESLRACSLTCKAWLPSSRFHLFRNVRLRHAEDVVRFRALLTSAPSIAPCVRKLSLSADYGGATPEGSPQEDDAWVNGAAELLPLLSHITTLGLARVRWHALNEETRAAFAGVFKGVRQLFLFEVSFEASRDVIAFLSGFPMLQELYFQAVSWKHDSPSPFENPDTLHEFAEAGSMHLSYLFLDPKSSPTLVTEWLLKHPEEQRLRTIQLCWRELENTKAVGDLLQASGASLESLQVEFPAGISEDAVLQNHLSLAHNTGLRSLHFGGLDVRASQAFLSTRLFPWVTVMLSQVRSRHLQEVSFSLEITSVQDLLALDWARIDRDLSRAEFHGLMVMFYVSCERHGLEKDTTRVGLPAGRPSTVIASIYDYTSGLLSGRIIIVFGFYGGCSAAANAAFLSI</sequence>